<comment type="function">
    <text evidence="7">Catalyzes the ATP-dependent amidation of deamido-NAD to form NAD. Uses L-glutamine as a nitrogen source.</text>
</comment>
<dbReference type="NCBIfam" id="TIGR00552">
    <property type="entry name" value="nadE"/>
    <property type="match status" value="1"/>
</dbReference>
<evidence type="ECO:0000256" key="1">
    <source>
        <dbReference type="ARBA" id="ARBA00005188"/>
    </source>
</evidence>
<dbReference type="PANTHER" id="PTHR23090">
    <property type="entry name" value="NH 3 /GLUTAMINE-DEPENDENT NAD + SYNTHETASE"/>
    <property type="match status" value="1"/>
</dbReference>
<protein>
    <recommendedName>
        <fullName evidence="7 8">Glutamine-dependent NAD(+) synthetase</fullName>
        <ecNumber evidence="7 8">6.3.5.1</ecNumber>
    </recommendedName>
    <alternativeName>
        <fullName evidence="7 8">NAD(+) synthase [glutamine-hydrolyzing]</fullName>
    </alternativeName>
</protein>
<comment type="similarity">
    <text evidence="10">Belongs to the NAD synthetase family.</text>
</comment>
<feature type="binding site" evidence="7">
    <location>
        <position position="421"/>
    </location>
    <ligand>
        <name>ATP</name>
        <dbReference type="ChEBI" id="CHEBI:30616"/>
    </ligand>
</feature>
<dbReference type="PROSITE" id="PS00920">
    <property type="entry name" value="NITRIL_CHT_1"/>
    <property type="match status" value="1"/>
</dbReference>
<dbReference type="InterPro" id="IPR022310">
    <property type="entry name" value="NAD/GMP_synthase"/>
</dbReference>
<evidence type="ECO:0000256" key="3">
    <source>
        <dbReference type="ARBA" id="ARBA00022598"/>
    </source>
</evidence>
<evidence type="ECO:0000256" key="10">
    <source>
        <dbReference type="RuleBase" id="RU003811"/>
    </source>
</evidence>
<dbReference type="SUPFAM" id="SSF56317">
    <property type="entry name" value="Carbon-nitrogen hydrolase"/>
    <property type="match status" value="1"/>
</dbReference>
<keyword evidence="4 7" id="KW-0547">Nucleotide-binding</keyword>
<comment type="caution">
    <text evidence="7">Lacks conserved residue(s) required for the propagation of feature annotation.</text>
</comment>
<accession>A0ABR7LCR9</accession>
<dbReference type="EMBL" id="JABVED010000016">
    <property type="protein sequence ID" value="MBC6450480.1"/>
    <property type="molecule type" value="Genomic_DNA"/>
</dbReference>
<dbReference type="CDD" id="cd00553">
    <property type="entry name" value="NAD_synthase"/>
    <property type="match status" value="1"/>
</dbReference>
<feature type="domain" description="CN hydrolase" evidence="12">
    <location>
        <begin position="4"/>
        <end position="251"/>
    </location>
</feature>
<comment type="catalytic activity">
    <reaction evidence="7 8">
        <text>deamido-NAD(+) + L-glutamine + ATP + H2O = L-glutamate + AMP + diphosphate + NAD(+) + H(+)</text>
        <dbReference type="Rhea" id="RHEA:24384"/>
        <dbReference type="ChEBI" id="CHEBI:15377"/>
        <dbReference type="ChEBI" id="CHEBI:15378"/>
        <dbReference type="ChEBI" id="CHEBI:29985"/>
        <dbReference type="ChEBI" id="CHEBI:30616"/>
        <dbReference type="ChEBI" id="CHEBI:33019"/>
        <dbReference type="ChEBI" id="CHEBI:57540"/>
        <dbReference type="ChEBI" id="CHEBI:58359"/>
        <dbReference type="ChEBI" id="CHEBI:58437"/>
        <dbReference type="ChEBI" id="CHEBI:456215"/>
        <dbReference type="EC" id="6.3.5.1"/>
    </reaction>
</comment>
<organism evidence="13 14">
    <name type="scientific">Actinokineospora xionganensis</name>
    <dbReference type="NCBI Taxonomy" id="2684470"/>
    <lineage>
        <taxon>Bacteria</taxon>
        <taxon>Bacillati</taxon>
        <taxon>Actinomycetota</taxon>
        <taxon>Actinomycetes</taxon>
        <taxon>Pseudonocardiales</taxon>
        <taxon>Pseudonocardiaceae</taxon>
        <taxon>Actinokineospora</taxon>
    </lineage>
</organism>
<dbReference type="HAMAP" id="MF_02090">
    <property type="entry name" value="NadE_glutamine_dep"/>
    <property type="match status" value="1"/>
</dbReference>
<evidence type="ECO:0000256" key="11">
    <source>
        <dbReference type="SAM" id="MobiDB-lite"/>
    </source>
</evidence>
<dbReference type="InterPro" id="IPR014729">
    <property type="entry name" value="Rossmann-like_a/b/a_fold"/>
</dbReference>
<evidence type="ECO:0000313" key="14">
    <source>
        <dbReference type="Proteomes" id="UP000734823"/>
    </source>
</evidence>
<dbReference type="InterPro" id="IPR014445">
    <property type="entry name" value="Gln-dep_NAD_synthase"/>
</dbReference>
<dbReference type="SUPFAM" id="SSF52402">
    <property type="entry name" value="Adenine nucleotide alpha hydrolases-like"/>
    <property type="match status" value="1"/>
</dbReference>
<evidence type="ECO:0000256" key="8">
    <source>
        <dbReference type="PIRNR" id="PIRNR006630"/>
    </source>
</evidence>
<dbReference type="PIRSF" id="PIRSF006630">
    <property type="entry name" value="NADS_GAT"/>
    <property type="match status" value="1"/>
</dbReference>
<feature type="binding site" evidence="7">
    <location>
        <position position="426"/>
    </location>
    <ligand>
        <name>deamido-NAD(+)</name>
        <dbReference type="ChEBI" id="CHEBI:58437"/>
        <note>ligand shared between two neighboring subunits</note>
    </ligand>
</feature>
<dbReference type="RefSeq" id="WP_187223564.1">
    <property type="nucleotide sequence ID" value="NZ_JABVED010000016.1"/>
</dbReference>
<evidence type="ECO:0000313" key="13">
    <source>
        <dbReference type="EMBL" id="MBC6450480.1"/>
    </source>
</evidence>
<name>A0ABR7LCR9_9PSEU</name>
<feature type="active site" description="Proton acceptor; for glutaminase activity" evidence="7">
    <location>
        <position position="44"/>
    </location>
</feature>
<evidence type="ECO:0000259" key="12">
    <source>
        <dbReference type="PROSITE" id="PS50263"/>
    </source>
</evidence>
<comment type="caution">
    <text evidence="13">The sequence shown here is derived from an EMBL/GenBank/DDBJ whole genome shotgun (WGS) entry which is preliminary data.</text>
</comment>
<feature type="binding site" evidence="7">
    <location>
        <begin position="320"/>
        <end position="327"/>
    </location>
    <ligand>
        <name>ATP</name>
        <dbReference type="ChEBI" id="CHEBI:30616"/>
    </ligand>
</feature>
<dbReference type="InterPro" id="IPR000132">
    <property type="entry name" value="Nitrilase/CN_hydratase_CS"/>
</dbReference>
<reference evidence="13 14" key="1">
    <citation type="submission" date="2020-06" db="EMBL/GenBank/DDBJ databases">
        <title>Actinokineospora xiongansis sp. nov., isolated from soil of Baiyangdian.</title>
        <authorList>
            <person name="Zhang X."/>
        </authorList>
    </citation>
    <scope>NUCLEOTIDE SEQUENCE [LARGE SCALE GENOMIC DNA]</scope>
    <source>
        <strain evidence="13 14">HBU206404</strain>
    </source>
</reference>
<evidence type="ECO:0000256" key="9">
    <source>
        <dbReference type="PROSITE-ProRule" id="PRU10139"/>
    </source>
</evidence>
<evidence type="ECO:0000256" key="2">
    <source>
        <dbReference type="ARBA" id="ARBA00007145"/>
    </source>
</evidence>
<feature type="active site" description="For glutaminase activity" evidence="7">
    <location>
        <position position="116"/>
    </location>
</feature>
<feature type="binding site" evidence="7">
    <location>
        <position position="185"/>
    </location>
    <ligand>
        <name>L-glutamine</name>
        <dbReference type="ChEBI" id="CHEBI:58359"/>
    </ligand>
</feature>
<keyword evidence="14" id="KW-1185">Reference proteome</keyword>
<dbReference type="InterPro" id="IPR003010">
    <property type="entry name" value="C-N_Hydrolase"/>
</dbReference>
<dbReference type="CDD" id="cd07570">
    <property type="entry name" value="GAT_Gln-NAD-synth"/>
    <property type="match status" value="1"/>
</dbReference>
<feature type="binding site" evidence="7">
    <location>
        <position position="397"/>
    </location>
    <ligand>
        <name>deamido-NAD(+)</name>
        <dbReference type="ChEBI" id="CHEBI:58437"/>
        <note>ligand shared between two neighboring subunits</note>
    </ligand>
</feature>
<evidence type="ECO:0000256" key="4">
    <source>
        <dbReference type="ARBA" id="ARBA00022741"/>
    </source>
</evidence>
<dbReference type="EC" id="6.3.5.1" evidence="7 8"/>
<gene>
    <name evidence="7" type="primary">nadE</name>
    <name evidence="13" type="ORF">GPZ80_25295</name>
</gene>
<dbReference type="PANTHER" id="PTHR23090:SF9">
    <property type="entry name" value="GLUTAMINE-DEPENDENT NAD(+) SYNTHETASE"/>
    <property type="match status" value="1"/>
</dbReference>
<keyword evidence="3 7" id="KW-0436">Ligase</keyword>
<feature type="active site" description="Proton acceptor" evidence="9">
    <location>
        <position position="44"/>
    </location>
</feature>
<comment type="similarity">
    <text evidence="2 7 8">In the C-terminal section; belongs to the NAD synthetase family.</text>
</comment>
<dbReference type="GO" id="GO:0003952">
    <property type="term" value="F:NAD+ synthase (glutamine-hydrolyzing) activity"/>
    <property type="evidence" value="ECO:0007669"/>
    <property type="project" value="UniProtKB-EC"/>
</dbReference>
<proteinExistence type="inferred from homology"/>
<keyword evidence="6 7" id="KW-0520">NAD</keyword>
<dbReference type="NCBIfam" id="NF010588">
    <property type="entry name" value="PRK13981.1"/>
    <property type="match status" value="1"/>
</dbReference>
<dbReference type="Pfam" id="PF02540">
    <property type="entry name" value="NAD_synthase"/>
    <property type="match status" value="1"/>
</dbReference>
<evidence type="ECO:0000256" key="5">
    <source>
        <dbReference type="ARBA" id="ARBA00022840"/>
    </source>
</evidence>
<feature type="active site" description="Nucleophile; for glutaminase activity" evidence="7">
    <location>
        <position position="152"/>
    </location>
</feature>
<evidence type="ECO:0000256" key="6">
    <source>
        <dbReference type="ARBA" id="ARBA00023027"/>
    </source>
</evidence>
<dbReference type="Pfam" id="PF00795">
    <property type="entry name" value="CN_hydrolase"/>
    <property type="match status" value="1"/>
</dbReference>
<feature type="region of interest" description="Disordered" evidence="11">
    <location>
        <begin position="467"/>
        <end position="493"/>
    </location>
</feature>
<comment type="pathway">
    <text evidence="1 7 8">Cofactor biosynthesis; NAD(+) biosynthesis; NAD(+) from deamido-NAD(+) (L-Gln route): step 1/1.</text>
</comment>
<evidence type="ECO:0000256" key="7">
    <source>
        <dbReference type="HAMAP-Rule" id="MF_02090"/>
    </source>
</evidence>
<dbReference type="InterPro" id="IPR003694">
    <property type="entry name" value="NAD_synthase"/>
</dbReference>
<dbReference type="Proteomes" id="UP000734823">
    <property type="component" value="Unassembled WGS sequence"/>
</dbReference>
<dbReference type="Gene3D" id="3.40.50.620">
    <property type="entry name" value="HUPs"/>
    <property type="match status" value="1"/>
</dbReference>
<dbReference type="PROSITE" id="PS50263">
    <property type="entry name" value="CN_HYDROLASE"/>
    <property type="match status" value="1"/>
</dbReference>
<feature type="binding site" evidence="7">
    <location>
        <position position="542"/>
    </location>
    <ligand>
        <name>deamido-NAD(+)</name>
        <dbReference type="ChEBI" id="CHEBI:58437"/>
        <note>ligand shared between two neighboring subunits</note>
    </ligand>
</feature>
<sequence>MPQLRIALVQVNPTVGDLVGNAAMVVEWTRKAVEAGAHLVVFPEMVLTGYPVEDLAMRASFGHASRAALDSLAAALAEAGCGDIPVWAGYLDLDEAGPRNGAAVLHGGAVVARQYKHHLPNFGVFDERRYFVPGQNLDIVKVRGLEIGMAICEDIWQEGGPIAGLGRAGVDLVVTPNASPYERDKDDVRLPLVARRAREAGAPLVYVNQVGGQDDLVFDGDSMVVGVDGTLLARAPQFVEHLMVIDMDIPGGATRTDAEVVDTFTVRRVTVSADPVPAYEPQHSPGVAEPLPDEAEVWAALVTGLRDYVQKNGFRSVVMGLSGGIDSAVCAALSVDALGADAVYGVSMPSVYSSDHSRSDASDLAERTGLHYSEQPIAGMVEQFVGQLGLTGLAEENVQARCRGVTLMGLSNQDGHLVLATGNKTELAVGYSTIYGDAVGGFAPIKDVPKTLVWELAKWRNAEAEKRGEVPPIPENSIVKPPSAELRPGQMDSDSLPDYELLDDVLDDYIEGDRGYDDLIAAGFEPELIDRVLRMVDRAEYKRRQYPPGTKISFKAFGRDRRLPITSAWREGS</sequence>
<dbReference type="InterPro" id="IPR036526">
    <property type="entry name" value="C-N_Hydrolase_sf"/>
</dbReference>
<keyword evidence="5 7" id="KW-0067">ATP-binding</keyword>
<feature type="binding site" evidence="7">
    <location>
        <position position="179"/>
    </location>
    <ligand>
        <name>L-glutamine</name>
        <dbReference type="ChEBI" id="CHEBI:58359"/>
    </ligand>
</feature>
<dbReference type="Gene3D" id="3.60.110.10">
    <property type="entry name" value="Carbon-nitrogen hydrolase"/>
    <property type="match status" value="1"/>
</dbReference>